<keyword evidence="2" id="KW-1185">Reference proteome</keyword>
<dbReference type="Proteomes" id="UP000887013">
    <property type="component" value="Unassembled WGS sequence"/>
</dbReference>
<sequence length="42" mass="4723">MVTVLGRPERSLSPKLVLPHLSSTVQKFSMVNDGAETIHLWF</sequence>
<dbReference type="AlphaFoldDB" id="A0A8X6PK76"/>
<organism evidence="1 2">
    <name type="scientific">Nephila pilipes</name>
    <name type="common">Giant wood spider</name>
    <name type="synonym">Nephila maculata</name>
    <dbReference type="NCBI Taxonomy" id="299642"/>
    <lineage>
        <taxon>Eukaryota</taxon>
        <taxon>Metazoa</taxon>
        <taxon>Ecdysozoa</taxon>
        <taxon>Arthropoda</taxon>
        <taxon>Chelicerata</taxon>
        <taxon>Arachnida</taxon>
        <taxon>Araneae</taxon>
        <taxon>Araneomorphae</taxon>
        <taxon>Entelegynae</taxon>
        <taxon>Araneoidea</taxon>
        <taxon>Nephilidae</taxon>
        <taxon>Nephila</taxon>
    </lineage>
</organism>
<name>A0A8X6PK76_NEPPI</name>
<evidence type="ECO:0000313" key="1">
    <source>
        <dbReference type="EMBL" id="GFT72654.1"/>
    </source>
</evidence>
<evidence type="ECO:0000313" key="2">
    <source>
        <dbReference type="Proteomes" id="UP000887013"/>
    </source>
</evidence>
<gene>
    <name evidence="1" type="ORF">NPIL_195341</name>
</gene>
<feature type="non-terminal residue" evidence="1">
    <location>
        <position position="42"/>
    </location>
</feature>
<accession>A0A8X6PK76</accession>
<comment type="caution">
    <text evidence="1">The sequence shown here is derived from an EMBL/GenBank/DDBJ whole genome shotgun (WGS) entry which is preliminary data.</text>
</comment>
<proteinExistence type="predicted"/>
<dbReference type="EMBL" id="BMAW01116906">
    <property type="protein sequence ID" value="GFT72654.1"/>
    <property type="molecule type" value="Genomic_DNA"/>
</dbReference>
<protein>
    <submittedName>
        <fullName evidence="1">Uncharacterized protein</fullName>
    </submittedName>
</protein>
<reference evidence="1" key="1">
    <citation type="submission" date="2020-08" db="EMBL/GenBank/DDBJ databases">
        <title>Multicomponent nature underlies the extraordinary mechanical properties of spider dragline silk.</title>
        <authorList>
            <person name="Kono N."/>
            <person name="Nakamura H."/>
            <person name="Mori M."/>
            <person name="Yoshida Y."/>
            <person name="Ohtoshi R."/>
            <person name="Malay A.D."/>
            <person name="Moran D.A.P."/>
            <person name="Tomita M."/>
            <person name="Numata K."/>
            <person name="Arakawa K."/>
        </authorList>
    </citation>
    <scope>NUCLEOTIDE SEQUENCE</scope>
</reference>